<keyword evidence="2" id="KW-0472">Membrane</keyword>
<reference evidence="3 4" key="1">
    <citation type="submission" date="2021-06" db="EMBL/GenBank/DDBJ databases">
        <title>Caerostris darwini draft genome.</title>
        <authorList>
            <person name="Kono N."/>
            <person name="Arakawa K."/>
        </authorList>
    </citation>
    <scope>NUCLEOTIDE SEQUENCE [LARGE SCALE GENOMIC DNA]</scope>
</reference>
<gene>
    <name evidence="3" type="ORF">CDAR_622411</name>
</gene>
<evidence type="ECO:0000313" key="3">
    <source>
        <dbReference type="EMBL" id="GIY76419.1"/>
    </source>
</evidence>
<comment type="caution">
    <text evidence="3">The sequence shown here is derived from an EMBL/GenBank/DDBJ whole genome shotgun (WGS) entry which is preliminary data.</text>
</comment>
<keyword evidence="4" id="KW-1185">Reference proteome</keyword>
<feature type="transmembrane region" description="Helical" evidence="2">
    <location>
        <begin position="112"/>
        <end position="137"/>
    </location>
</feature>
<feature type="region of interest" description="Disordered" evidence="1">
    <location>
        <begin position="1"/>
        <end position="20"/>
    </location>
</feature>
<name>A0AAV4W2J1_9ARAC</name>
<evidence type="ECO:0000313" key="4">
    <source>
        <dbReference type="Proteomes" id="UP001054837"/>
    </source>
</evidence>
<keyword evidence="2" id="KW-1133">Transmembrane helix</keyword>
<proteinExistence type="predicted"/>
<evidence type="ECO:0000256" key="1">
    <source>
        <dbReference type="SAM" id="MobiDB-lite"/>
    </source>
</evidence>
<protein>
    <submittedName>
        <fullName evidence="3">Uncharacterized protein</fullName>
    </submittedName>
</protein>
<dbReference type="EMBL" id="BPLQ01014004">
    <property type="protein sequence ID" value="GIY76419.1"/>
    <property type="molecule type" value="Genomic_DNA"/>
</dbReference>
<evidence type="ECO:0000256" key="2">
    <source>
        <dbReference type="SAM" id="Phobius"/>
    </source>
</evidence>
<organism evidence="3 4">
    <name type="scientific">Caerostris darwini</name>
    <dbReference type="NCBI Taxonomy" id="1538125"/>
    <lineage>
        <taxon>Eukaryota</taxon>
        <taxon>Metazoa</taxon>
        <taxon>Ecdysozoa</taxon>
        <taxon>Arthropoda</taxon>
        <taxon>Chelicerata</taxon>
        <taxon>Arachnida</taxon>
        <taxon>Araneae</taxon>
        <taxon>Araneomorphae</taxon>
        <taxon>Entelegynae</taxon>
        <taxon>Araneoidea</taxon>
        <taxon>Araneidae</taxon>
        <taxon>Caerostris</taxon>
    </lineage>
</organism>
<keyword evidence="2" id="KW-0812">Transmembrane</keyword>
<accession>A0AAV4W2J1</accession>
<sequence>MPPQNGKGTSGGYSSSSSTPLQDQFKNFQSDIVWRRILVWQRTIGNCTLKTSFQTPAPNHFLTPTPIFPMINTLTMKIQSPTSSKPSFAKLGQRKKVLKEKRRNLILANQDFLAIMLGGVMLFFKLFPQLLVCPTFIYSLRPGSQLGSDLVFGNTAFVHSSSIQFIELIFIVSGVPGLSVKMSSANPLKRVLASFLPELMAE</sequence>
<dbReference type="Proteomes" id="UP001054837">
    <property type="component" value="Unassembled WGS sequence"/>
</dbReference>
<dbReference type="AlphaFoldDB" id="A0AAV4W2J1"/>